<gene>
    <name evidence="2" type="ORF">O6P43_027172</name>
</gene>
<comment type="caution">
    <text evidence="2">The sequence shown here is derived from an EMBL/GenBank/DDBJ whole genome shotgun (WGS) entry which is preliminary data.</text>
</comment>
<dbReference type="AlphaFoldDB" id="A0AAD7PDR0"/>
<keyword evidence="3" id="KW-1185">Reference proteome</keyword>
<accession>A0AAD7PDR0</accession>
<name>A0AAD7PDR0_QUISA</name>
<sequence>MDISDCGIIEEIVTGEGSSDSSENVIVFKSLNSFTFDCLPKLASFFSGTYSLNFPSLKRLTVSQCPEMKSLCQGIPSAPDLKHVRLSETKLKKYIEEMEKTPPWLLLHRRTPGEVEPELEVDCVWILVIEFS</sequence>
<organism evidence="2 3">
    <name type="scientific">Quillaja saponaria</name>
    <name type="common">Soap bark tree</name>
    <dbReference type="NCBI Taxonomy" id="32244"/>
    <lineage>
        <taxon>Eukaryota</taxon>
        <taxon>Viridiplantae</taxon>
        <taxon>Streptophyta</taxon>
        <taxon>Embryophyta</taxon>
        <taxon>Tracheophyta</taxon>
        <taxon>Spermatophyta</taxon>
        <taxon>Magnoliopsida</taxon>
        <taxon>eudicotyledons</taxon>
        <taxon>Gunneridae</taxon>
        <taxon>Pentapetalae</taxon>
        <taxon>rosids</taxon>
        <taxon>fabids</taxon>
        <taxon>Fabales</taxon>
        <taxon>Quillajaceae</taxon>
        <taxon>Quillaja</taxon>
    </lineage>
</organism>
<proteinExistence type="predicted"/>
<evidence type="ECO:0000259" key="1">
    <source>
        <dbReference type="Pfam" id="PF23247"/>
    </source>
</evidence>
<reference evidence="2" key="1">
    <citation type="journal article" date="2023" name="Science">
        <title>Elucidation of the pathway for biosynthesis of saponin adjuvants from the soapbark tree.</title>
        <authorList>
            <person name="Reed J."/>
            <person name="Orme A."/>
            <person name="El-Demerdash A."/>
            <person name="Owen C."/>
            <person name="Martin L.B.B."/>
            <person name="Misra R.C."/>
            <person name="Kikuchi S."/>
            <person name="Rejzek M."/>
            <person name="Martin A.C."/>
            <person name="Harkess A."/>
            <person name="Leebens-Mack J."/>
            <person name="Louveau T."/>
            <person name="Stephenson M.J."/>
            <person name="Osbourn A."/>
        </authorList>
    </citation>
    <scope>NUCLEOTIDE SEQUENCE</scope>
    <source>
        <strain evidence="2">S10</strain>
    </source>
</reference>
<dbReference type="Pfam" id="PF23247">
    <property type="entry name" value="LRR_RPS2"/>
    <property type="match status" value="1"/>
</dbReference>
<protein>
    <submittedName>
        <fullName evidence="2">Disease resistance protein</fullName>
    </submittedName>
</protein>
<evidence type="ECO:0000313" key="3">
    <source>
        <dbReference type="Proteomes" id="UP001163823"/>
    </source>
</evidence>
<feature type="domain" description="Disease resistance protein At4g27190-like leucine-rich repeats" evidence="1">
    <location>
        <begin position="1"/>
        <end position="71"/>
    </location>
</feature>
<dbReference type="InterPro" id="IPR057135">
    <property type="entry name" value="At4g27190-like_LRR"/>
</dbReference>
<dbReference type="InterPro" id="IPR032675">
    <property type="entry name" value="LRR_dom_sf"/>
</dbReference>
<dbReference type="Proteomes" id="UP001163823">
    <property type="component" value="Chromosome 11"/>
</dbReference>
<dbReference type="EMBL" id="JARAOO010000011">
    <property type="protein sequence ID" value="KAJ7951075.1"/>
    <property type="molecule type" value="Genomic_DNA"/>
</dbReference>
<evidence type="ECO:0000313" key="2">
    <source>
        <dbReference type="EMBL" id="KAJ7951075.1"/>
    </source>
</evidence>
<dbReference type="Gene3D" id="3.80.10.10">
    <property type="entry name" value="Ribonuclease Inhibitor"/>
    <property type="match status" value="1"/>
</dbReference>
<dbReference type="SUPFAM" id="SSF52047">
    <property type="entry name" value="RNI-like"/>
    <property type="match status" value="1"/>
</dbReference>